<evidence type="ECO:0000313" key="3">
    <source>
        <dbReference type="Proteomes" id="UP001595420"/>
    </source>
</evidence>
<dbReference type="EMBL" id="JBHRSB010000001">
    <property type="protein sequence ID" value="MFC2998943.1"/>
    <property type="molecule type" value="Genomic_DNA"/>
</dbReference>
<accession>A0ABV7BNU5</accession>
<gene>
    <name evidence="2" type="ORF">ACFOD3_03500</name>
</gene>
<feature type="compositionally biased region" description="Pro residues" evidence="1">
    <location>
        <begin position="101"/>
        <end position="111"/>
    </location>
</feature>
<organism evidence="2 3">
    <name type="scientific">Falsiroseomonas tokyonensis</name>
    <dbReference type="NCBI Taxonomy" id="430521"/>
    <lineage>
        <taxon>Bacteria</taxon>
        <taxon>Pseudomonadati</taxon>
        <taxon>Pseudomonadota</taxon>
        <taxon>Alphaproteobacteria</taxon>
        <taxon>Acetobacterales</taxon>
        <taxon>Roseomonadaceae</taxon>
        <taxon>Falsiroseomonas</taxon>
    </lineage>
</organism>
<name>A0ABV7BNU5_9PROT</name>
<protein>
    <recommendedName>
        <fullName evidence="4">Calcium-binding protein</fullName>
    </recommendedName>
</protein>
<comment type="caution">
    <text evidence="2">The sequence shown here is derived from an EMBL/GenBank/DDBJ whole genome shotgun (WGS) entry which is preliminary data.</text>
</comment>
<evidence type="ECO:0000256" key="1">
    <source>
        <dbReference type="SAM" id="MobiDB-lite"/>
    </source>
</evidence>
<evidence type="ECO:0000313" key="2">
    <source>
        <dbReference type="EMBL" id="MFC2998943.1"/>
    </source>
</evidence>
<dbReference type="RefSeq" id="WP_216834643.1">
    <property type="nucleotide sequence ID" value="NZ_JAFNJS010000001.1"/>
</dbReference>
<dbReference type="Proteomes" id="UP001595420">
    <property type="component" value="Unassembled WGS sequence"/>
</dbReference>
<sequence>MQRPISQPVPLDDAALDRVTGGNGVTLTFGDIDGDGVPDLGSIGPNPPPGGGPGGDIAPPELDPDGDGIPNQGPGGGVQLGQGDLDGDGLPDMPVTGGGPPEDPPTTPPGQPGGGVTVG</sequence>
<feature type="region of interest" description="Disordered" evidence="1">
    <location>
        <begin position="1"/>
        <end position="119"/>
    </location>
</feature>
<evidence type="ECO:0008006" key="4">
    <source>
        <dbReference type="Google" id="ProtNLM"/>
    </source>
</evidence>
<reference evidence="3" key="1">
    <citation type="journal article" date="2019" name="Int. J. Syst. Evol. Microbiol.">
        <title>The Global Catalogue of Microorganisms (GCM) 10K type strain sequencing project: providing services to taxonomists for standard genome sequencing and annotation.</title>
        <authorList>
            <consortium name="The Broad Institute Genomics Platform"/>
            <consortium name="The Broad Institute Genome Sequencing Center for Infectious Disease"/>
            <person name="Wu L."/>
            <person name="Ma J."/>
        </authorList>
    </citation>
    <scope>NUCLEOTIDE SEQUENCE [LARGE SCALE GENOMIC DNA]</scope>
    <source>
        <strain evidence="3">CGMCC 1.16855</strain>
    </source>
</reference>
<proteinExistence type="predicted"/>
<keyword evidence="3" id="KW-1185">Reference proteome</keyword>